<sequence>MALAARRLGKAISDTARAHIAGLRTYPTLDTWMNPLTRGLARHFANQEWLKALDEIDFPYRMSDDEIAGVSCVRYETQTARRDDLVLLYVHGGGLVSGSPRVNASMILPTCHLSGVDAVGVDYTLLPEARFPTQIDQVDSVYRSLLNDGSQRRVVIFGDSIGGAIATAAMLRWRDEGVKIPAAAILVSPALDGAGASDTHYTLDGHDPLIRSNGGRNCRKLFSYYAPGEKLNNPMVSPIYGNFEGFPPMLAHVGLREVLLGDAARFTQAARRAGADATLRVYDGMFHLFHMHWSLAETREAHADIAEFIKSL</sequence>
<evidence type="ECO:0000313" key="5">
    <source>
        <dbReference type="Proteomes" id="UP001214043"/>
    </source>
</evidence>
<organism evidence="4 5">
    <name type="scientific">Hyphococcus flavus</name>
    <dbReference type="NCBI Taxonomy" id="1866326"/>
    <lineage>
        <taxon>Bacteria</taxon>
        <taxon>Pseudomonadati</taxon>
        <taxon>Pseudomonadota</taxon>
        <taxon>Alphaproteobacteria</taxon>
        <taxon>Parvularculales</taxon>
        <taxon>Parvularculaceae</taxon>
        <taxon>Hyphococcus</taxon>
    </lineage>
</organism>
<dbReference type="Pfam" id="PF07859">
    <property type="entry name" value="Abhydrolase_3"/>
    <property type="match status" value="1"/>
</dbReference>
<dbReference type="PANTHER" id="PTHR48081">
    <property type="entry name" value="AB HYDROLASE SUPERFAMILY PROTEIN C4A8.06C"/>
    <property type="match status" value="1"/>
</dbReference>
<reference evidence="4" key="1">
    <citation type="submission" date="2023-02" db="EMBL/GenBank/DDBJ databases">
        <title>Genome sequence of Hyphococcus flavus.</title>
        <authorList>
            <person name="Rong J.-C."/>
            <person name="Zhao Q."/>
            <person name="Yi M."/>
            <person name="Wu J.-Y."/>
        </authorList>
    </citation>
    <scope>NUCLEOTIDE SEQUENCE</scope>
    <source>
        <strain evidence="4">MCCC 1K03223</strain>
    </source>
</reference>
<evidence type="ECO:0000259" key="3">
    <source>
        <dbReference type="Pfam" id="PF07859"/>
    </source>
</evidence>
<dbReference type="KEGG" id="hfl:PUV54_08785"/>
<proteinExistence type="inferred from homology"/>
<feature type="domain" description="Alpha/beta hydrolase fold-3" evidence="3">
    <location>
        <begin position="87"/>
        <end position="291"/>
    </location>
</feature>
<keyword evidence="2 4" id="KW-0378">Hydrolase</keyword>
<protein>
    <submittedName>
        <fullName evidence="4">Alpha/beta hydrolase fold domain-containing protein</fullName>
    </submittedName>
</protein>
<dbReference type="InterPro" id="IPR013094">
    <property type="entry name" value="AB_hydrolase_3"/>
</dbReference>
<dbReference type="AlphaFoldDB" id="A0AAE9Z9T7"/>
<keyword evidence="5" id="KW-1185">Reference proteome</keyword>
<comment type="similarity">
    <text evidence="1">Belongs to the 'GDXG' lipolytic enzyme family.</text>
</comment>
<evidence type="ECO:0000256" key="1">
    <source>
        <dbReference type="ARBA" id="ARBA00010515"/>
    </source>
</evidence>
<evidence type="ECO:0000313" key="4">
    <source>
        <dbReference type="EMBL" id="WDI30053.1"/>
    </source>
</evidence>
<evidence type="ECO:0000256" key="2">
    <source>
        <dbReference type="ARBA" id="ARBA00022801"/>
    </source>
</evidence>
<dbReference type="InterPro" id="IPR029058">
    <property type="entry name" value="AB_hydrolase_fold"/>
</dbReference>
<dbReference type="GO" id="GO:0004806">
    <property type="term" value="F:triacylglycerol lipase activity"/>
    <property type="evidence" value="ECO:0007669"/>
    <property type="project" value="TreeGrafter"/>
</dbReference>
<dbReference type="Gene3D" id="3.40.50.1820">
    <property type="entry name" value="alpha/beta hydrolase"/>
    <property type="match status" value="1"/>
</dbReference>
<gene>
    <name evidence="4" type="ORF">PUV54_08785</name>
</gene>
<dbReference type="Proteomes" id="UP001214043">
    <property type="component" value="Chromosome"/>
</dbReference>
<dbReference type="RefSeq" id="WP_274491840.1">
    <property type="nucleotide sequence ID" value="NZ_CP118166.1"/>
</dbReference>
<name>A0AAE9Z9T7_9PROT</name>
<dbReference type="SUPFAM" id="SSF53474">
    <property type="entry name" value="alpha/beta-Hydrolases"/>
    <property type="match status" value="1"/>
</dbReference>
<dbReference type="EMBL" id="CP118166">
    <property type="protein sequence ID" value="WDI30053.1"/>
    <property type="molecule type" value="Genomic_DNA"/>
</dbReference>
<accession>A0AAE9Z9T7</accession>
<dbReference type="InterPro" id="IPR050300">
    <property type="entry name" value="GDXG_lipolytic_enzyme"/>
</dbReference>
<dbReference type="PANTHER" id="PTHR48081:SF30">
    <property type="entry name" value="ACETYL-HYDROLASE LIPR-RELATED"/>
    <property type="match status" value="1"/>
</dbReference>